<evidence type="ECO:0000313" key="2">
    <source>
        <dbReference type="EMBL" id="KAL0458316.1"/>
    </source>
</evidence>
<accession>A0AAW2XWZ7</accession>
<comment type="caution">
    <text evidence="2">The sequence shown here is derived from an EMBL/GenBank/DDBJ whole genome shotgun (WGS) entry which is preliminary data.</text>
</comment>
<feature type="region of interest" description="Disordered" evidence="1">
    <location>
        <begin position="72"/>
        <end position="95"/>
    </location>
</feature>
<dbReference type="AlphaFoldDB" id="A0AAW2XWZ7"/>
<evidence type="ECO:0000256" key="1">
    <source>
        <dbReference type="SAM" id="MobiDB-lite"/>
    </source>
</evidence>
<protein>
    <submittedName>
        <fullName evidence="2">Uncharacterized protein</fullName>
    </submittedName>
</protein>
<sequence length="95" mass="9688">MSLAPTTGGSAPTSLAPAPPPQDLQVLWPTPPTQPSSGELSPVLLGDIQRLVSAAIREHMSALALARIATTSDVDASEEEAEGNVPVPVPPMAGR</sequence>
<dbReference type="EMBL" id="JACGWN010000002">
    <property type="protein sequence ID" value="KAL0458316.1"/>
    <property type="molecule type" value="Genomic_DNA"/>
</dbReference>
<reference evidence="2" key="2">
    <citation type="journal article" date="2024" name="Plant">
        <title>Genomic evolution and insights into agronomic trait innovations of Sesamum species.</title>
        <authorList>
            <person name="Miao H."/>
            <person name="Wang L."/>
            <person name="Qu L."/>
            <person name="Liu H."/>
            <person name="Sun Y."/>
            <person name="Le M."/>
            <person name="Wang Q."/>
            <person name="Wei S."/>
            <person name="Zheng Y."/>
            <person name="Lin W."/>
            <person name="Duan Y."/>
            <person name="Cao H."/>
            <person name="Xiong S."/>
            <person name="Wang X."/>
            <person name="Wei L."/>
            <person name="Li C."/>
            <person name="Ma Q."/>
            <person name="Ju M."/>
            <person name="Zhao R."/>
            <person name="Li G."/>
            <person name="Mu C."/>
            <person name="Tian Q."/>
            <person name="Mei H."/>
            <person name="Zhang T."/>
            <person name="Gao T."/>
            <person name="Zhang H."/>
        </authorList>
    </citation>
    <scope>NUCLEOTIDE SEQUENCE</scope>
    <source>
        <strain evidence="2">KEN1</strain>
    </source>
</reference>
<name>A0AAW2XWZ7_9LAMI</name>
<gene>
    <name evidence="2" type="ORF">Slati_0458800</name>
</gene>
<proteinExistence type="predicted"/>
<feature type="region of interest" description="Disordered" evidence="1">
    <location>
        <begin position="1"/>
        <end position="40"/>
    </location>
</feature>
<reference evidence="2" key="1">
    <citation type="submission" date="2020-06" db="EMBL/GenBank/DDBJ databases">
        <authorList>
            <person name="Li T."/>
            <person name="Hu X."/>
            <person name="Zhang T."/>
            <person name="Song X."/>
            <person name="Zhang H."/>
            <person name="Dai N."/>
            <person name="Sheng W."/>
            <person name="Hou X."/>
            <person name="Wei L."/>
        </authorList>
    </citation>
    <scope>NUCLEOTIDE SEQUENCE</scope>
    <source>
        <strain evidence="2">KEN1</strain>
        <tissue evidence="2">Leaf</tissue>
    </source>
</reference>
<organism evidence="2">
    <name type="scientific">Sesamum latifolium</name>
    <dbReference type="NCBI Taxonomy" id="2727402"/>
    <lineage>
        <taxon>Eukaryota</taxon>
        <taxon>Viridiplantae</taxon>
        <taxon>Streptophyta</taxon>
        <taxon>Embryophyta</taxon>
        <taxon>Tracheophyta</taxon>
        <taxon>Spermatophyta</taxon>
        <taxon>Magnoliopsida</taxon>
        <taxon>eudicotyledons</taxon>
        <taxon>Gunneridae</taxon>
        <taxon>Pentapetalae</taxon>
        <taxon>asterids</taxon>
        <taxon>lamiids</taxon>
        <taxon>Lamiales</taxon>
        <taxon>Pedaliaceae</taxon>
        <taxon>Sesamum</taxon>
    </lineage>
</organism>